<dbReference type="AlphaFoldDB" id="J0LL28"/>
<dbReference type="InterPro" id="IPR006132">
    <property type="entry name" value="Asp/Orn_carbamoyltranf_P-bd"/>
</dbReference>
<dbReference type="EMBL" id="AGZS01000006">
    <property type="protein sequence ID" value="EJD64497.1"/>
    <property type="molecule type" value="Genomic_DNA"/>
</dbReference>
<dbReference type="HOGENOM" id="CLU_043846_3_1_11"/>
<dbReference type="Gene3D" id="3.40.50.1370">
    <property type="entry name" value="Aspartate/ornithine carbamoyltransferase"/>
    <property type="match status" value="2"/>
</dbReference>
<dbReference type="Pfam" id="PF02729">
    <property type="entry name" value="OTCace_N"/>
    <property type="match status" value="1"/>
</dbReference>
<dbReference type="EC" id="2.1.3.3" evidence="3 7"/>
<evidence type="ECO:0000259" key="8">
    <source>
        <dbReference type="Pfam" id="PF00185"/>
    </source>
</evidence>
<dbReference type="PRINTS" id="PR00102">
    <property type="entry name" value="OTCASE"/>
</dbReference>
<gene>
    <name evidence="10" type="ORF">HMPREF9156_00992</name>
</gene>
<keyword evidence="4 7" id="KW-0963">Cytoplasm</keyword>
<dbReference type="InterPro" id="IPR024904">
    <property type="entry name" value="OTCase_ArgI"/>
</dbReference>
<dbReference type="PANTHER" id="PTHR45753">
    <property type="entry name" value="ORNITHINE CARBAMOYLTRANSFERASE, MITOCHONDRIAL"/>
    <property type="match status" value="1"/>
</dbReference>
<protein>
    <recommendedName>
        <fullName evidence="3 7">Ornithine carbamoyltransferase</fullName>
        <shortName evidence="7">OTCase</shortName>
        <ecNumber evidence="3 7">2.1.3.3</ecNumber>
    </recommendedName>
</protein>
<evidence type="ECO:0000256" key="6">
    <source>
        <dbReference type="ARBA" id="ARBA00048772"/>
    </source>
</evidence>
<evidence type="ECO:0000256" key="4">
    <source>
        <dbReference type="ARBA" id="ARBA00022490"/>
    </source>
</evidence>
<evidence type="ECO:0000313" key="10">
    <source>
        <dbReference type="EMBL" id="EJD64497.1"/>
    </source>
</evidence>
<dbReference type="Proteomes" id="UP000006415">
    <property type="component" value="Unassembled WGS sequence"/>
</dbReference>
<evidence type="ECO:0000256" key="1">
    <source>
        <dbReference type="ARBA" id="ARBA00004496"/>
    </source>
</evidence>
<dbReference type="SUPFAM" id="SSF53671">
    <property type="entry name" value="Aspartate/ornithine carbamoyltransferase"/>
    <property type="match status" value="1"/>
</dbReference>
<evidence type="ECO:0000256" key="3">
    <source>
        <dbReference type="ARBA" id="ARBA00013007"/>
    </source>
</evidence>
<dbReference type="OrthoDB" id="9802587at2"/>
<feature type="binding site" evidence="7">
    <location>
        <position position="173"/>
    </location>
    <ligand>
        <name>L-ornithine</name>
        <dbReference type="ChEBI" id="CHEBI:46911"/>
    </ligand>
</feature>
<reference evidence="10 11" key="1">
    <citation type="submission" date="2012-01" db="EMBL/GenBank/DDBJ databases">
        <title>The Genome Sequence of Scardovia wiggsiae F0424.</title>
        <authorList>
            <consortium name="The Broad Institute Genome Sequencing Platform"/>
            <person name="Earl A."/>
            <person name="Ward D."/>
            <person name="Feldgarden M."/>
            <person name="Gevers D."/>
            <person name="Izard J."/>
            <person name="Ganesan A."/>
            <person name="Baranova O.V."/>
            <person name="Blanton J.M."/>
            <person name="Tanner A.C."/>
            <person name="Mathney J."/>
            <person name="Dewhirst F.E."/>
            <person name="Young S.K."/>
            <person name="Zeng Q."/>
            <person name="Gargeya S."/>
            <person name="Fitzgerald M."/>
            <person name="Haas B."/>
            <person name="Abouelleil A."/>
            <person name="Alvarado L."/>
            <person name="Arachchi H.M."/>
            <person name="Berlin A."/>
            <person name="Chapman S.B."/>
            <person name="Gearin G."/>
            <person name="Goldberg J."/>
            <person name="Griggs A."/>
            <person name="Gujja S."/>
            <person name="Hansen M."/>
            <person name="Heiman D."/>
            <person name="Howarth C."/>
            <person name="Larimer J."/>
            <person name="Lui A."/>
            <person name="MacDonald P.J.P."/>
            <person name="McCowen C."/>
            <person name="Montmayeur A."/>
            <person name="Murphy C."/>
            <person name="Neiman D."/>
            <person name="Pearson M."/>
            <person name="Priest M."/>
            <person name="Roberts A."/>
            <person name="Saif S."/>
            <person name="Shea T."/>
            <person name="Sisk P."/>
            <person name="Stolte C."/>
            <person name="Sykes S."/>
            <person name="Wortman J."/>
            <person name="Nusbaum C."/>
            <person name="Birren B."/>
        </authorList>
    </citation>
    <scope>NUCLEOTIDE SEQUENCE [LARGE SCALE GENOMIC DNA]</scope>
    <source>
        <strain evidence="10 11">F0424</strain>
    </source>
</reference>
<dbReference type="GO" id="GO:0005737">
    <property type="term" value="C:cytoplasm"/>
    <property type="evidence" value="ECO:0007669"/>
    <property type="project" value="UniProtKB-SubCell"/>
</dbReference>
<dbReference type="GO" id="GO:0004585">
    <property type="term" value="F:ornithine carbamoyltransferase activity"/>
    <property type="evidence" value="ECO:0007669"/>
    <property type="project" value="UniProtKB-UniRule"/>
</dbReference>
<feature type="binding site" evidence="7">
    <location>
        <begin position="279"/>
        <end position="280"/>
    </location>
    <ligand>
        <name>carbamoyl phosphate</name>
        <dbReference type="ChEBI" id="CHEBI:58228"/>
    </ligand>
</feature>
<keyword evidence="11" id="KW-1185">Reference proteome</keyword>
<comment type="similarity">
    <text evidence="2 7">Belongs to the aspartate/ornithine carbamoyltransferase superfamily. OTCase family.</text>
</comment>
<evidence type="ECO:0000313" key="11">
    <source>
        <dbReference type="Proteomes" id="UP000006415"/>
    </source>
</evidence>
<dbReference type="InterPro" id="IPR006131">
    <property type="entry name" value="Asp_carbamoyltransf_Asp/Orn-bd"/>
</dbReference>
<sequence length="344" mass="38235">METATASENVFQGRSFLACKDFTPAEIMYLVDFALHLKRLKKDHIPHRYLEGKNIALLFEKTSTRTRSAFVTAANDLGAFPEFMGADSTQLGKKESIEDTARVLGSMFDGIEYRGFAHSDVEALARNAGVPVWNGLTDEWHPTQMIADLMTVKEKFGRLKGLTLTFVGDGRNNMANSLLVAGTMAGINVRILAPKELQPSGEVVSIAGQFARQTGARYLVTDDIDEGVRGANIIYTDVWVSMGEDNWEERIGLLAPYTVTLDMMRRTGTPDGELIFLHCLPAFHDVKTAYGKEIFEKFGMAEMEVTDEVFRSDLSWQFVQAENRMHSIKAIMAATLGNLFIPSV</sequence>
<dbReference type="RefSeq" id="WP_007148056.1">
    <property type="nucleotide sequence ID" value="NZ_AKCI01000001.1"/>
</dbReference>
<dbReference type="InterPro" id="IPR006130">
    <property type="entry name" value="Asp/Orn_carbamoylTrfase"/>
</dbReference>
<dbReference type="NCBIfam" id="TIGR00658">
    <property type="entry name" value="orni_carb_tr"/>
    <property type="match status" value="1"/>
</dbReference>
<dbReference type="InterPro" id="IPR036901">
    <property type="entry name" value="Asp/Orn_carbamoylTrfase_sf"/>
</dbReference>
<evidence type="ECO:0000256" key="2">
    <source>
        <dbReference type="ARBA" id="ARBA00007805"/>
    </source>
</evidence>
<feature type="binding site" evidence="7">
    <location>
        <position position="237"/>
    </location>
    <ligand>
        <name>L-ornithine</name>
        <dbReference type="ChEBI" id="CHEBI:46911"/>
    </ligand>
</feature>
<feature type="binding site" evidence="7">
    <location>
        <position position="90"/>
    </location>
    <ligand>
        <name>carbamoyl phosphate</name>
        <dbReference type="ChEBI" id="CHEBI:58228"/>
    </ligand>
</feature>
<feature type="binding site" evidence="7">
    <location>
        <position position="324"/>
    </location>
    <ligand>
        <name>carbamoyl phosphate</name>
        <dbReference type="ChEBI" id="CHEBI:58228"/>
    </ligand>
</feature>
<feature type="domain" description="Aspartate/ornithine carbamoyltransferase carbamoyl-P binding" evidence="9">
    <location>
        <begin position="14"/>
        <end position="154"/>
    </location>
</feature>
<dbReference type="STRING" id="857290.HMPREF9156_00992"/>
<dbReference type="GO" id="GO:0019240">
    <property type="term" value="P:citrulline biosynthetic process"/>
    <property type="evidence" value="ECO:0007669"/>
    <property type="project" value="TreeGrafter"/>
</dbReference>
<dbReference type="PROSITE" id="PS00097">
    <property type="entry name" value="CARBAMOYLTRANSFERASE"/>
    <property type="match status" value="1"/>
</dbReference>
<comment type="subcellular location">
    <subcellularLocation>
        <location evidence="1 7">Cytoplasm</location>
    </subcellularLocation>
</comment>
<dbReference type="InterPro" id="IPR002292">
    <property type="entry name" value="Orn/put_carbamltrans"/>
</dbReference>
<dbReference type="PRINTS" id="PR00100">
    <property type="entry name" value="AOTCASE"/>
</dbReference>
<comment type="caution">
    <text evidence="10">The sequence shown here is derived from an EMBL/GenBank/DDBJ whole genome shotgun (WGS) entry which is preliminary data.</text>
</comment>
<dbReference type="HAMAP" id="MF_01109">
    <property type="entry name" value="OTCase"/>
    <property type="match status" value="1"/>
</dbReference>
<keyword evidence="5 7" id="KW-0808">Transferase</keyword>
<evidence type="ECO:0000259" key="9">
    <source>
        <dbReference type="Pfam" id="PF02729"/>
    </source>
</evidence>
<feature type="binding site" evidence="7">
    <location>
        <begin position="63"/>
        <end position="66"/>
    </location>
    <ligand>
        <name>carbamoyl phosphate</name>
        <dbReference type="ChEBI" id="CHEBI:58228"/>
    </ligand>
</feature>
<feature type="binding site" evidence="7">
    <location>
        <position position="114"/>
    </location>
    <ligand>
        <name>carbamoyl phosphate</name>
        <dbReference type="ChEBI" id="CHEBI:58228"/>
    </ligand>
</feature>
<dbReference type="Pfam" id="PF00185">
    <property type="entry name" value="OTCace"/>
    <property type="match status" value="1"/>
</dbReference>
<dbReference type="GO" id="GO:0042450">
    <property type="term" value="P:L-arginine biosynthetic process via ornithine"/>
    <property type="evidence" value="ECO:0007669"/>
    <property type="project" value="UniProtKB-UniRule"/>
</dbReference>
<dbReference type="eggNOG" id="COG0078">
    <property type="taxonomic scope" value="Bacteria"/>
</dbReference>
<organism evidence="10 11">
    <name type="scientific">Scardovia wiggsiae F0424</name>
    <dbReference type="NCBI Taxonomy" id="857290"/>
    <lineage>
        <taxon>Bacteria</taxon>
        <taxon>Bacillati</taxon>
        <taxon>Actinomycetota</taxon>
        <taxon>Actinomycetes</taxon>
        <taxon>Bifidobacteriales</taxon>
        <taxon>Bifidobacteriaceae</taxon>
        <taxon>Scardovia</taxon>
    </lineage>
</organism>
<feature type="binding site" evidence="7">
    <location>
        <begin position="141"/>
        <end position="144"/>
    </location>
    <ligand>
        <name>carbamoyl phosphate</name>
        <dbReference type="ChEBI" id="CHEBI:58228"/>
    </ligand>
</feature>
<dbReference type="PANTHER" id="PTHR45753:SF1">
    <property type="entry name" value="ORNITHINE CARBAMOYLTRANSFERASE, CATABOLIC"/>
    <property type="match status" value="1"/>
</dbReference>
<accession>J0LL28</accession>
<proteinExistence type="inferred from homology"/>
<name>J0LL28_9BIFI</name>
<feature type="binding site" evidence="7">
    <location>
        <begin position="241"/>
        <end position="242"/>
    </location>
    <ligand>
        <name>L-ornithine</name>
        <dbReference type="ChEBI" id="CHEBI:46911"/>
    </ligand>
</feature>
<dbReference type="GO" id="GO:0016597">
    <property type="term" value="F:amino acid binding"/>
    <property type="evidence" value="ECO:0007669"/>
    <property type="project" value="InterPro"/>
</dbReference>
<evidence type="ECO:0000256" key="7">
    <source>
        <dbReference type="HAMAP-Rule" id="MF_01109"/>
    </source>
</evidence>
<evidence type="ECO:0000256" key="5">
    <source>
        <dbReference type="ARBA" id="ARBA00022679"/>
    </source>
</evidence>
<comment type="catalytic activity">
    <reaction evidence="6 7">
        <text>carbamoyl phosphate + L-ornithine = L-citrulline + phosphate + H(+)</text>
        <dbReference type="Rhea" id="RHEA:19513"/>
        <dbReference type="ChEBI" id="CHEBI:15378"/>
        <dbReference type="ChEBI" id="CHEBI:43474"/>
        <dbReference type="ChEBI" id="CHEBI:46911"/>
        <dbReference type="ChEBI" id="CHEBI:57743"/>
        <dbReference type="ChEBI" id="CHEBI:58228"/>
        <dbReference type="EC" id="2.1.3.3"/>
    </reaction>
</comment>
<feature type="domain" description="Aspartate/ornithine carbamoyltransferase Asp/Orn-binding" evidence="8">
    <location>
        <begin position="160"/>
        <end position="334"/>
    </location>
</feature>